<dbReference type="SUPFAM" id="SSF48576">
    <property type="entry name" value="Terpenoid synthases"/>
    <property type="match status" value="1"/>
</dbReference>
<sequence length="255" mass="27628">MTLEACAALVERGDPDRFAATMASPPPARARLFPLYAFNLEAARAPWLTKEPMIAEMRLQFWRDAVEEAAEGRARAHEVAAPLAEVIRVARLPVPVLDRVVEARRWDIYREPFADEAAFAAHLDATAGGLMWLSGLALGAAPDHEAALRAIGWASGLVAWLRAVPELEARGRLPLPDGRREAVAALARRGLTLLNEGRAARLPAGLRPAILPAWQTGALLRLAAAEPGRVADGTLHLSEFSRRGRLLWSAATGRI</sequence>
<evidence type="ECO:0000313" key="1">
    <source>
        <dbReference type="EMBL" id="PTE23612.1"/>
    </source>
</evidence>
<dbReference type="AlphaFoldDB" id="A0A2T4K0C1"/>
<accession>A0A2T4K0C1</accession>
<reference evidence="1 2" key="1">
    <citation type="submission" date="2018-03" db="EMBL/GenBank/DDBJ databases">
        <title>Cereibacter changlensis.</title>
        <authorList>
            <person name="Meyer T.E."/>
            <person name="Miller S."/>
            <person name="Lodha T."/>
            <person name="Gandham S."/>
            <person name="Chintalapati S."/>
            <person name="Chintalapati V.R."/>
        </authorList>
    </citation>
    <scope>NUCLEOTIDE SEQUENCE [LARGE SCALE GENOMIC DNA]</scope>
    <source>
        <strain evidence="1 2">JA139</strain>
    </source>
</reference>
<gene>
    <name evidence="1" type="ORF">C5F48_00915</name>
</gene>
<name>A0A2T4K0C1_9RHOB</name>
<dbReference type="Pfam" id="PF00494">
    <property type="entry name" value="SQS_PSY"/>
    <property type="match status" value="1"/>
</dbReference>
<dbReference type="Gene3D" id="1.10.600.10">
    <property type="entry name" value="Farnesyl Diphosphate Synthase"/>
    <property type="match status" value="1"/>
</dbReference>
<organism evidence="1 2">
    <name type="scientific">Cereibacter changlensis JA139</name>
    <dbReference type="NCBI Taxonomy" id="1188249"/>
    <lineage>
        <taxon>Bacteria</taxon>
        <taxon>Pseudomonadati</taxon>
        <taxon>Pseudomonadota</taxon>
        <taxon>Alphaproteobacteria</taxon>
        <taxon>Rhodobacterales</taxon>
        <taxon>Paracoccaceae</taxon>
        <taxon>Cereibacter</taxon>
    </lineage>
</organism>
<dbReference type="Proteomes" id="UP000241010">
    <property type="component" value="Unassembled WGS sequence"/>
</dbReference>
<evidence type="ECO:0000313" key="2">
    <source>
        <dbReference type="Proteomes" id="UP000241010"/>
    </source>
</evidence>
<dbReference type="InterPro" id="IPR008949">
    <property type="entry name" value="Isoprenoid_synthase_dom_sf"/>
</dbReference>
<keyword evidence="2" id="KW-1185">Reference proteome</keyword>
<protein>
    <submittedName>
        <fullName evidence="1">Phytoene synthase</fullName>
    </submittedName>
</protein>
<dbReference type="EMBL" id="PZKG01000002">
    <property type="protein sequence ID" value="PTE23612.1"/>
    <property type="molecule type" value="Genomic_DNA"/>
</dbReference>
<dbReference type="RefSeq" id="WP_107662031.1">
    <property type="nucleotide sequence ID" value="NZ_PZKG01000002.1"/>
</dbReference>
<dbReference type="InterPro" id="IPR002060">
    <property type="entry name" value="Squ/phyt_synthse"/>
</dbReference>
<dbReference type="OrthoDB" id="9814909at2"/>
<comment type="caution">
    <text evidence="1">The sequence shown here is derived from an EMBL/GenBank/DDBJ whole genome shotgun (WGS) entry which is preliminary data.</text>
</comment>
<proteinExistence type="predicted"/>